<sequence length="233" mass="24840">MELPQTLQIWTTFLLAFTALLPLINPLGTSLVFLGLAGEAPPDVYRRVARRIAINNLIFLAVVELLGAAILNFFGLSLPIVQLSGGLVIATIGWSTLNGADTSTPAGKRKEAGEPSSDATERALMSKAFYPFTFPVTSGPGTLVVMLTLTAHISNQSLSNKVFGHIGIFAAAAIMSLLVYLCYAYAVRLTKAVSQTTAHGMLRVMAFILLCIGVQIAWNGLSVLLKAILPTHL</sequence>
<reference evidence="8 9" key="1">
    <citation type="submission" date="2016-10" db="EMBL/GenBank/DDBJ databases">
        <authorList>
            <person name="de Groot N.N."/>
        </authorList>
    </citation>
    <scope>NUCLEOTIDE SEQUENCE [LARGE SCALE GENOMIC DNA]</scope>
    <source>
        <strain evidence="8 9">DSM 22489</strain>
    </source>
</reference>
<feature type="transmembrane region" description="Helical" evidence="7">
    <location>
        <begin position="80"/>
        <end position="100"/>
    </location>
</feature>
<dbReference type="PANTHER" id="PTHR33508:SF1">
    <property type="entry name" value="UPF0056 MEMBRANE PROTEIN YHCE"/>
    <property type="match status" value="1"/>
</dbReference>
<evidence type="ECO:0000256" key="7">
    <source>
        <dbReference type="RuleBase" id="RU362048"/>
    </source>
</evidence>
<evidence type="ECO:0000256" key="5">
    <source>
        <dbReference type="ARBA" id="ARBA00022989"/>
    </source>
</evidence>
<dbReference type="GO" id="GO:0005886">
    <property type="term" value="C:plasma membrane"/>
    <property type="evidence" value="ECO:0007669"/>
    <property type="project" value="UniProtKB-SubCell"/>
</dbReference>
<dbReference type="Proteomes" id="UP000236728">
    <property type="component" value="Unassembled WGS sequence"/>
</dbReference>
<dbReference type="AlphaFoldDB" id="A0A1H6B3R9"/>
<feature type="transmembrane region" description="Helical" evidence="7">
    <location>
        <begin position="57"/>
        <end position="74"/>
    </location>
</feature>
<evidence type="ECO:0000256" key="2">
    <source>
        <dbReference type="ARBA" id="ARBA00009784"/>
    </source>
</evidence>
<feature type="transmembrane region" description="Helical" evidence="7">
    <location>
        <begin position="204"/>
        <end position="229"/>
    </location>
</feature>
<feature type="transmembrane region" description="Helical" evidence="7">
    <location>
        <begin position="129"/>
        <end position="150"/>
    </location>
</feature>
<keyword evidence="9" id="KW-1185">Reference proteome</keyword>
<protein>
    <recommendedName>
        <fullName evidence="7">UPF0056 membrane protein</fullName>
    </recommendedName>
</protein>
<feature type="transmembrane region" description="Helical" evidence="7">
    <location>
        <begin position="162"/>
        <end position="183"/>
    </location>
</feature>
<comment type="similarity">
    <text evidence="2 7">Belongs to the UPF0056 (MarC) family.</text>
</comment>
<dbReference type="InterPro" id="IPR002771">
    <property type="entry name" value="Multi_antbiot-R_MarC"/>
</dbReference>
<dbReference type="RefSeq" id="WP_103934339.1">
    <property type="nucleotide sequence ID" value="NZ_FNVA01000006.1"/>
</dbReference>
<evidence type="ECO:0000313" key="8">
    <source>
        <dbReference type="EMBL" id="SEG55242.1"/>
    </source>
</evidence>
<organism evidence="8 9">
    <name type="scientific">Bryocella elongata</name>
    <dbReference type="NCBI Taxonomy" id="863522"/>
    <lineage>
        <taxon>Bacteria</taxon>
        <taxon>Pseudomonadati</taxon>
        <taxon>Acidobacteriota</taxon>
        <taxon>Terriglobia</taxon>
        <taxon>Terriglobales</taxon>
        <taxon>Acidobacteriaceae</taxon>
        <taxon>Bryocella</taxon>
    </lineage>
</organism>
<keyword evidence="3" id="KW-1003">Cell membrane</keyword>
<feature type="transmembrane region" description="Helical" evidence="7">
    <location>
        <begin position="12"/>
        <end position="36"/>
    </location>
</feature>
<dbReference type="EMBL" id="FNVA01000006">
    <property type="protein sequence ID" value="SEG55242.1"/>
    <property type="molecule type" value="Genomic_DNA"/>
</dbReference>
<comment type="subcellular location">
    <subcellularLocation>
        <location evidence="1 7">Cell membrane</location>
        <topology evidence="1 7">Multi-pass membrane protein</topology>
    </subcellularLocation>
</comment>
<gene>
    <name evidence="8" type="ORF">SAMN05421819_3481</name>
</gene>
<keyword evidence="4 7" id="KW-0812">Transmembrane</keyword>
<evidence type="ECO:0000256" key="3">
    <source>
        <dbReference type="ARBA" id="ARBA00022475"/>
    </source>
</evidence>
<dbReference type="Pfam" id="PF01914">
    <property type="entry name" value="MarC"/>
    <property type="match status" value="1"/>
</dbReference>
<accession>A0A1H6B3R9</accession>
<evidence type="ECO:0000256" key="4">
    <source>
        <dbReference type="ARBA" id="ARBA00022692"/>
    </source>
</evidence>
<dbReference type="PANTHER" id="PTHR33508">
    <property type="entry name" value="UPF0056 MEMBRANE PROTEIN YHCE"/>
    <property type="match status" value="1"/>
</dbReference>
<name>A0A1H6B3R9_9BACT</name>
<evidence type="ECO:0000256" key="6">
    <source>
        <dbReference type="ARBA" id="ARBA00023136"/>
    </source>
</evidence>
<keyword evidence="6 7" id="KW-0472">Membrane</keyword>
<proteinExistence type="inferred from homology"/>
<dbReference type="OrthoDB" id="21094at2"/>
<evidence type="ECO:0000313" key="9">
    <source>
        <dbReference type="Proteomes" id="UP000236728"/>
    </source>
</evidence>
<keyword evidence="5 7" id="KW-1133">Transmembrane helix</keyword>
<evidence type="ECO:0000256" key="1">
    <source>
        <dbReference type="ARBA" id="ARBA00004651"/>
    </source>
</evidence>